<gene>
    <name evidence="1" type="ORF">M404DRAFT_25823</name>
</gene>
<keyword evidence="2" id="KW-1185">Reference proteome</keyword>
<dbReference type="HOGENOM" id="CLU_2688802_0_0_1"/>
<dbReference type="Proteomes" id="UP000054217">
    <property type="component" value="Unassembled WGS sequence"/>
</dbReference>
<evidence type="ECO:0000313" key="2">
    <source>
        <dbReference type="Proteomes" id="UP000054217"/>
    </source>
</evidence>
<organism evidence="1 2">
    <name type="scientific">Pisolithus tinctorius Marx 270</name>
    <dbReference type="NCBI Taxonomy" id="870435"/>
    <lineage>
        <taxon>Eukaryota</taxon>
        <taxon>Fungi</taxon>
        <taxon>Dikarya</taxon>
        <taxon>Basidiomycota</taxon>
        <taxon>Agaricomycotina</taxon>
        <taxon>Agaricomycetes</taxon>
        <taxon>Agaricomycetidae</taxon>
        <taxon>Boletales</taxon>
        <taxon>Sclerodermatineae</taxon>
        <taxon>Pisolithaceae</taxon>
        <taxon>Pisolithus</taxon>
    </lineage>
</organism>
<reference evidence="2" key="2">
    <citation type="submission" date="2015-01" db="EMBL/GenBank/DDBJ databases">
        <title>Evolutionary Origins and Diversification of the Mycorrhizal Mutualists.</title>
        <authorList>
            <consortium name="DOE Joint Genome Institute"/>
            <consortium name="Mycorrhizal Genomics Consortium"/>
            <person name="Kohler A."/>
            <person name="Kuo A."/>
            <person name="Nagy L.G."/>
            <person name="Floudas D."/>
            <person name="Copeland A."/>
            <person name="Barry K.W."/>
            <person name="Cichocki N."/>
            <person name="Veneault-Fourrey C."/>
            <person name="LaButti K."/>
            <person name="Lindquist E.A."/>
            <person name="Lipzen A."/>
            <person name="Lundell T."/>
            <person name="Morin E."/>
            <person name="Murat C."/>
            <person name="Riley R."/>
            <person name="Ohm R."/>
            <person name="Sun H."/>
            <person name="Tunlid A."/>
            <person name="Henrissat B."/>
            <person name="Grigoriev I.V."/>
            <person name="Hibbett D.S."/>
            <person name="Martin F."/>
        </authorList>
    </citation>
    <scope>NUCLEOTIDE SEQUENCE [LARGE SCALE GENOMIC DNA]</scope>
    <source>
        <strain evidence="2">Marx 270</strain>
    </source>
</reference>
<evidence type="ECO:0000313" key="1">
    <source>
        <dbReference type="EMBL" id="KIO05223.1"/>
    </source>
</evidence>
<dbReference type="EMBL" id="KN831968">
    <property type="protein sequence ID" value="KIO05223.1"/>
    <property type="molecule type" value="Genomic_DNA"/>
</dbReference>
<accession>A0A0C3J848</accession>
<dbReference type="AlphaFoldDB" id="A0A0C3J848"/>
<sequence length="74" mass="8101">MTWDTYRPHYSGPAQLAGMDETLWEIYSGSEGTPVGFYCASICSSQIQSAGSNSQLLIMTWDTYQPQCSGPAQV</sequence>
<reference evidence="1 2" key="1">
    <citation type="submission" date="2014-04" db="EMBL/GenBank/DDBJ databases">
        <authorList>
            <consortium name="DOE Joint Genome Institute"/>
            <person name="Kuo A."/>
            <person name="Kohler A."/>
            <person name="Costa M.D."/>
            <person name="Nagy L.G."/>
            <person name="Floudas D."/>
            <person name="Copeland A."/>
            <person name="Barry K.W."/>
            <person name="Cichocki N."/>
            <person name="Veneault-Fourrey C."/>
            <person name="LaButti K."/>
            <person name="Lindquist E.A."/>
            <person name="Lipzen A."/>
            <person name="Lundell T."/>
            <person name="Morin E."/>
            <person name="Murat C."/>
            <person name="Sun H."/>
            <person name="Tunlid A."/>
            <person name="Henrissat B."/>
            <person name="Grigoriev I.V."/>
            <person name="Hibbett D.S."/>
            <person name="Martin F."/>
            <person name="Nordberg H.P."/>
            <person name="Cantor M.N."/>
            <person name="Hua S.X."/>
        </authorList>
    </citation>
    <scope>NUCLEOTIDE SEQUENCE [LARGE SCALE GENOMIC DNA]</scope>
    <source>
        <strain evidence="1 2">Marx 270</strain>
    </source>
</reference>
<dbReference type="OrthoDB" id="2704353at2759"/>
<name>A0A0C3J848_PISTI</name>
<protein>
    <submittedName>
        <fullName evidence="1">Uncharacterized protein</fullName>
    </submittedName>
</protein>
<proteinExistence type="predicted"/>
<dbReference type="InParanoid" id="A0A0C3J848"/>